<name>A0A656HNH9_THINJ</name>
<gene>
    <name evidence="1" type="ORF">Thini_4103</name>
</gene>
<sequence length="62" mass="6842">MAIPPPVRAQERIPVSKIANDASFVLTRYPKTPILLTSSTIDGYGRAELMEAGETVKERELL</sequence>
<reference evidence="2" key="1">
    <citation type="journal article" date="2011" name="Stand. Genomic Sci.">
        <title>Genome sequence of the filamentous, gliding Thiothrix nivea neotype strain (JP2(T)).</title>
        <authorList>
            <person name="Lapidus A."/>
            <person name="Nolan M."/>
            <person name="Lucas S."/>
            <person name="Glavina Del Rio T."/>
            <person name="Tice H."/>
            <person name="Cheng J.F."/>
            <person name="Tapia R."/>
            <person name="Han C."/>
            <person name="Goodwin L."/>
            <person name="Pitluck S."/>
            <person name="Liolios K."/>
            <person name="Pagani I."/>
            <person name="Ivanova N."/>
            <person name="Huntemann M."/>
            <person name="Mavromatis K."/>
            <person name="Mikhailova N."/>
            <person name="Pati A."/>
            <person name="Chen A."/>
            <person name="Palaniappan K."/>
            <person name="Land M."/>
            <person name="Brambilla E.M."/>
            <person name="Rohde M."/>
            <person name="Abt B."/>
            <person name="Verbarg S."/>
            <person name="Goker M."/>
            <person name="Bristow J."/>
            <person name="Eisen J.A."/>
            <person name="Markowitz V."/>
            <person name="Hugenholtz P."/>
            <person name="Kyrpides N.C."/>
            <person name="Klenk H.P."/>
            <person name="Woyke T."/>
        </authorList>
    </citation>
    <scope>NUCLEOTIDE SEQUENCE [LARGE SCALE GENOMIC DNA]</scope>
    <source>
        <strain evidence="2">ATCC 35100 / DSM 5205 / JP2</strain>
    </source>
</reference>
<protein>
    <submittedName>
        <fullName evidence="1">Uncharacterized protein</fullName>
    </submittedName>
</protein>
<keyword evidence="2" id="KW-1185">Reference proteome</keyword>
<dbReference type="Proteomes" id="UP000005317">
    <property type="component" value="Unassembled WGS sequence"/>
</dbReference>
<evidence type="ECO:0000313" key="1">
    <source>
        <dbReference type="EMBL" id="EIJ36595.1"/>
    </source>
</evidence>
<accession>A0A656HNH9</accession>
<organism evidence="1 2">
    <name type="scientific">Thiothrix nivea (strain ATCC 35100 / DSM 5205 / JP2)</name>
    <dbReference type="NCBI Taxonomy" id="870187"/>
    <lineage>
        <taxon>Bacteria</taxon>
        <taxon>Pseudomonadati</taxon>
        <taxon>Pseudomonadota</taxon>
        <taxon>Gammaproteobacteria</taxon>
        <taxon>Thiotrichales</taxon>
        <taxon>Thiotrichaceae</taxon>
        <taxon>Thiothrix</taxon>
    </lineage>
</organism>
<dbReference type="AlphaFoldDB" id="A0A656HNH9"/>
<dbReference type="RefSeq" id="WP_002710464.1">
    <property type="nucleotide sequence ID" value="NZ_JH651384.1"/>
</dbReference>
<proteinExistence type="predicted"/>
<dbReference type="EMBL" id="JH651384">
    <property type="protein sequence ID" value="EIJ36595.1"/>
    <property type="molecule type" value="Genomic_DNA"/>
</dbReference>
<evidence type="ECO:0000313" key="2">
    <source>
        <dbReference type="Proteomes" id="UP000005317"/>
    </source>
</evidence>